<evidence type="ECO:0000313" key="1">
    <source>
        <dbReference type="EMBL" id="BAL80146.1"/>
    </source>
</evidence>
<keyword evidence="2" id="KW-1185">Reference proteome</keyword>
<name>A0A7U6GD48_CALEA</name>
<dbReference type="Proteomes" id="UP000004793">
    <property type="component" value="Chromosome"/>
</dbReference>
<dbReference type="KEGG" id="cex:CSE_00200"/>
<proteinExistence type="predicted"/>
<organism evidence="1 2">
    <name type="scientific">Caldisericum exile (strain DSM 21853 / NBRC 104410 / AZM16c01)</name>
    <dbReference type="NCBI Taxonomy" id="511051"/>
    <lineage>
        <taxon>Bacteria</taxon>
        <taxon>Pseudomonadati</taxon>
        <taxon>Caldisericota/Cryosericota group</taxon>
        <taxon>Caldisericota</taxon>
        <taxon>Caldisericia</taxon>
        <taxon>Caldisericales</taxon>
        <taxon>Caldisericaceae</taxon>
        <taxon>Caldisericum</taxon>
    </lineage>
</organism>
<dbReference type="AlphaFoldDB" id="A0A7U6GD48"/>
<accession>A0A7U6GD48</accession>
<dbReference type="RefSeq" id="WP_014452557.1">
    <property type="nucleotide sequence ID" value="NC_017096.1"/>
</dbReference>
<dbReference type="EMBL" id="AP012051">
    <property type="protein sequence ID" value="BAL80146.1"/>
    <property type="molecule type" value="Genomic_DNA"/>
</dbReference>
<dbReference type="OrthoDB" id="9997576at2"/>
<evidence type="ECO:0000313" key="2">
    <source>
        <dbReference type="Proteomes" id="UP000004793"/>
    </source>
</evidence>
<protein>
    <submittedName>
        <fullName evidence="1">Uncharacterized protein</fullName>
    </submittedName>
</protein>
<gene>
    <name evidence="1" type="ordered locus">CSE_00200</name>
</gene>
<sequence>MDEIIIEVVPVTWRKSLFKSEPWAMIITNERLIFAKWTQELFNKEAQKRKEQTKEEGEGKLKQFLSQLSASFSYYDKYYQMQPEEIGHEHPDNFSIYSKDVTDIRLRKGTVRGGKTSRINVKINVGSNEVEDLETPHELTMTVNGQKIVFQFNKNFEEVKQALSGLFKF</sequence>
<reference evidence="1 2" key="1">
    <citation type="submission" date="2011-01" db="EMBL/GenBank/DDBJ databases">
        <title>Whole genome sequence of Caldisericum exile AZM16c01.</title>
        <authorList>
            <person name="Narita-Yamada S."/>
            <person name="Kawakoshi A."/>
            <person name="Nakamura S."/>
            <person name="Sasagawa M."/>
            <person name="Fukada J."/>
            <person name="Sekine M."/>
            <person name="Kato Y."/>
            <person name="Fukai R."/>
            <person name="Sasaki K."/>
            <person name="Hanamaki A."/>
            <person name="Narita H."/>
            <person name="Konno Y."/>
            <person name="Mori K."/>
            <person name="Yamazaki S."/>
            <person name="Suzuki K."/>
            <person name="Fujita N."/>
        </authorList>
    </citation>
    <scope>NUCLEOTIDE SEQUENCE [LARGE SCALE GENOMIC DNA]</scope>
    <source>
        <strain evidence="2">DSM 21853 / NBRC 104410 / AZM16c01</strain>
    </source>
</reference>